<evidence type="ECO:0000313" key="1">
    <source>
        <dbReference type="EMBL" id="KAJ5079130.1"/>
    </source>
</evidence>
<dbReference type="Proteomes" id="UP001149090">
    <property type="component" value="Unassembled WGS sequence"/>
</dbReference>
<proteinExistence type="predicted"/>
<protein>
    <submittedName>
        <fullName evidence="1">Uncharacterized protein</fullName>
    </submittedName>
</protein>
<dbReference type="AlphaFoldDB" id="A0A9Q0LXI9"/>
<sequence>MNIIQFKSKACDNETSMKCVDNSSLDYLLNNFECENYYNISICGCRTHGECEGDDKGEIVESSISLLFGEVTNLTCSISNLIDINCNWNQPINCSIPFYYNLTYPINLSK</sequence>
<keyword evidence="2" id="KW-1185">Reference proteome</keyword>
<organism evidence="1 2">
    <name type="scientific">Anaeramoeba ignava</name>
    <name type="common">Anaerobic marine amoeba</name>
    <dbReference type="NCBI Taxonomy" id="1746090"/>
    <lineage>
        <taxon>Eukaryota</taxon>
        <taxon>Metamonada</taxon>
        <taxon>Anaeramoebidae</taxon>
        <taxon>Anaeramoeba</taxon>
    </lineage>
</organism>
<dbReference type="OrthoDB" id="5985842at2759"/>
<reference evidence="1" key="1">
    <citation type="submission" date="2022-10" db="EMBL/GenBank/DDBJ databases">
        <title>Novel sulphate-reducing endosymbionts in the free-living metamonad Anaeramoeba.</title>
        <authorList>
            <person name="Jerlstrom-Hultqvist J."/>
            <person name="Cepicka I."/>
            <person name="Gallot-Lavallee L."/>
            <person name="Salas-Leiva D."/>
            <person name="Curtis B.A."/>
            <person name="Zahonova K."/>
            <person name="Pipaliya S."/>
            <person name="Dacks J."/>
            <person name="Roger A.J."/>
        </authorList>
    </citation>
    <scope>NUCLEOTIDE SEQUENCE</scope>
    <source>
        <strain evidence="1">BMAN</strain>
    </source>
</reference>
<accession>A0A9Q0LXI9</accession>
<dbReference type="EMBL" id="JAPDFW010000036">
    <property type="protein sequence ID" value="KAJ5079130.1"/>
    <property type="molecule type" value="Genomic_DNA"/>
</dbReference>
<evidence type="ECO:0000313" key="2">
    <source>
        <dbReference type="Proteomes" id="UP001149090"/>
    </source>
</evidence>
<comment type="caution">
    <text evidence="1">The sequence shown here is derived from an EMBL/GenBank/DDBJ whole genome shotgun (WGS) entry which is preliminary data.</text>
</comment>
<name>A0A9Q0LXI9_ANAIG</name>
<gene>
    <name evidence="1" type="ORF">M0811_14564</name>
</gene>